<proteinExistence type="predicted"/>
<dbReference type="EMBL" id="JACJJL010000041">
    <property type="protein sequence ID" value="MBM6663044.1"/>
    <property type="molecule type" value="Genomic_DNA"/>
</dbReference>
<sequence>MYLYKFYSPTIENISDVQNRLLWLASPDTFNDPYDCKLFFDISSFEQYYTIRSFKNNLIFSEEEKNIIYKTLNTKSHSYFESFPYKFRQIVENSNNEAILAFQKELWTNTSNINKYIKGLISDKYRIACFSAYMWNSKEYEQLMWAHYAQSHRGFCVEYDISPLFNDKIMDKDLFNIYSFSILIFNKLAVSDKILSNSSEAFTPTIILFAKGNGIL</sequence>
<evidence type="ECO:0000313" key="2">
    <source>
        <dbReference type="Proteomes" id="UP000764045"/>
    </source>
</evidence>
<protein>
    <submittedName>
        <fullName evidence="1">DUF2971 domain-containing protein</fullName>
    </submittedName>
</protein>
<accession>A0A938WRL2</accession>
<dbReference type="InterPro" id="IPR021352">
    <property type="entry name" value="DUF2971"/>
</dbReference>
<name>A0A938WRL2_9BACT</name>
<gene>
    <name evidence="1" type="ORF">H6B30_15060</name>
</gene>
<dbReference type="Pfam" id="PF11185">
    <property type="entry name" value="DUF2971"/>
    <property type="match status" value="1"/>
</dbReference>
<keyword evidence="2" id="KW-1185">Reference proteome</keyword>
<evidence type="ECO:0000313" key="1">
    <source>
        <dbReference type="EMBL" id="MBM6663044.1"/>
    </source>
</evidence>
<dbReference type="RefSeq" id="WP_205112040.1">
    <property type="nucleotide sequence ID" value="NZ_JACJJL010000041.1"/>
</dbReference>
<dbReference type="Proteomes" id="UP000764045">
    <property type="component" value="Unassembled WGS sequence"/>
</dbReference>
<dbReference type="AlphaFoldDB" id="A0A938WRL2"/>
<organism evidence="1 2">
    <name type="scientific">Marseilla massiliensis</name>
    <dbReference type="NCBI Taxonomy" id="1841864"/>
    <lineage>
        <taxon>Bacteria</taxon>
        <taxon>Pseudomonadati</taxon>
        <taxon>Bacteroidota</taxon>
        <taxon>Bacteroidia</taxon>
        <taxon>Bacteroidales</taxon>
        <taxon>Prevotellaceae</taxon>
        <taxon>Marseilla</taxon>
    </lineage>
</organism>
<reference evidence="1 2" key="1">
    <citation type="journal article" date="2021" name="Sci. Rep.">
        <title>The distribution of antibiotic resistance genes in chicken gut microbiota commensals.</title>
        <authorList>
            <person name="Juricova H."/>
            <person name="Matiasovicova J."/>
            <person name="Kubasova T."/>
            <person name="Cejkova D."/>
            <person name="Rychlik I."/>
        </authorList>
    </citation>
    <scope>NUCLEOTIDE SEQUENCE [LARGE SCALE GENOMIC DNA]</scope>
    <source>
        <strain evidence="1 2">An819</strain>
    </source>
</reference>
<comment type="caution">
    <text evidence="1">The sequence shown here is derived from an EMBL/GenBank/DDBJ whole genome shotgun (WGS) entry which is preliminary data.</text>
</comment>